<feature type="compositionally biased region" description="Polar residues" evidence="2">
    <location>
        <begin position="89"/>
        <end position="101"/>
    </location>
</feature>
<dbReference type="Proteomes" id="UP000566819">
    <property type="component" value="Unassembled WGS sequence"/>
</dbReference>
<keyword evidence="4" id="KW-1185">Reference proteome</keyword>
<dbReference type="AlphaFoldDB" id="A0A8H4W4A9"/>
<protein>
    <recommendedName>
        <fullName evidence="5">F-box domain-containing protein</fullName>
    </recommendedName>
</protein>
<proteinExistence type="predicted"/>
<feature type="coiled-coil region" evidence="1">
    <location>
        <begin position="254"/>
        <end position="337"/>
    </location>
</feature>
<evidence type="ECO:0000256" key="2">
    <source>
        <dbReference type="SAM" id="MobiDB-lite"/>
    </source>
</evidence>
<evidence type="ECO:0000256" key="1">
    <source>
        <dbReference type="SAM" id="Coils"/>
    </source>
</evidence>
<reference evidence="3 4" key="1">
    <citation type="submission" date="2020-03" db="EMBL/GenBank/DDBJ databases">
        <title>Draft Genome Sequence of Cudoniella acicularis.</title>
        <authorList>
            <person name="Buettner E."/>
            <person name="Kellner H."/>
        </authorList>
    </citation>
    <scope>NUCLEOTIDE SEQUENCE [LARGE SCALE GENOMIC DNA]</scope>
    <source>
        <strain evidence="3 4">DSM 108380</strain>
    </source>
</reference>
<gene>
    <name evidence="3" type="ORF">G7Y89_g5119</name>
</gene>
<evidence type="ECO:0008006" key="5">
    <source>
        <dbReference type="Google" id="ProtNLM"/>
    </source>
</evidence>
<accession>A0A8H4W4A9</accession>
<feature type="region of interest" description="Disordered" evidence="2">
    <location>
        <begin position="142"/>
        <end position="176"/>
    </location>
</feature>
<evidence type="ECO:0000313" key="4">
    <source>
        <dbReference type="Proteomes" id="UP000566819"/>
    </source>
</evidence>
<dbReference type="EMBL" id="JAAMPI010000298">
    <property type="protein sequence ID" value="KAF4633011.1"/>
    <property type="molecule type" value="Genomic_DNA"/>
</dbReference>
<feature type="compositionally biased region" description="Polar residues" evidence="2">
    <location>
        <begin position="56"/>
        <end position="68"/>
    </location>
</feature>
<feature type="region of interest" description="Disordered" evidence="2">
    <location>
        <begin position="649"/>
        <end position="700"/>
    </location>
</feature>
<sequence>MSSEAEIKAQALALKTAFQAEPPLSPNDTKNRNRLKRIRPPLAWVGKTFKQFGASINVSESPNSQPQRPFSRDGTLRSRRQSLDIGPGTEQTSQVQRTLSFKPSGPGSAIITAKEVALSISQVSRSQPATMTFIQANAPNTPLATRKPCSNTDGSTNNLLSEENKPDPISKVEPPDLENNVITLGEGSSSIDIINKLQDQLQETCQELHRTYAEIKNQREDKKHSDETWQRRVCNLENRMKDNRLESDKDHAEILRKNREIQELHSQLSLLRDENNGKVASINRELECITSELEAKRQETGQVPRLAEQNHKLRADVDRLRDERDTEMKEANRLRIDLDWFVQQKASEAAPVDLYHFDDTFFARQFSVLRGDIKNWATRGFSLDTTKVWVPESMQNSFASVTPHWQEYMASNEHRPAFVQAFVWKYLLYSVFRRRVWETNGEYASALLDEYFNATGTQTEMLKLCHEWRSIGARLAALPGMETKTVERKALARISRAVEAIGDPLKQWLTMDKTQAYEMLQKTIKSAVVLDLQMQQQKAFFGLFGAQHLSQNIRQGLGSRHAVIEYSDDTMDIRYGKLRAGRPAQVALFIAPLLRRVGSPDGRTYDSSLVIENAQVDVEAPSRSRAKMWSTRGYPGKSSGIQVYVLSATKSNMKRKSPADTPPSNTMPKERGRPASQPAATLYPKKKRCAGATNPESRNQFLSVSGDASTAFAENAEQVPSIKGSSIAEASKAEATRKDSLLSLPPELILIIFENLDKVTSTCLGLTCFAFWRIHAQTSGKVKLHDTTPGPHGSGGCTWPCLIELLKDWMAPERVYSCRAEKFILHRKSGRARARKALEEAKRGWKSA</sequence>
<feature type="compositionally biased region" description="Basic and acidic residues" evidence="2">
    <location>
        <begin position="162"/>
        <end position="174"/>
    </location>
</feature>
<dbReference type="OrthoDB" id="5213630at2759"/>
<feature type="region of interest" description="Disordered" evidence="2">
    <location>
        <begin position="56"/>
        <end position="106"/>
    </location>
</feature>
<comment type="caution">
    <text evidence="3">The sequence shown here is derived from an EMBL/GenBank/DDBJ whole genome shotgun (WGS) entry which is preliminary data.</text>
</comment>
<feature type="region of interest" description="Disordered" evidence="2">
    <location>
        <begin position="15"/>
        <end position="35"/>
    </location>
</feature>
<name>A0A8H4W4A9_9HELO</name>
<feature type="compositionally biased region" description="Polar residues" evidence="2">
    <location>
        <begin position="142"/>
        <end position="161"/>
    </location>
</feature>
<evidence type="ECO:0000313" key="3">
    <source>
        <dbReference type="EMBL" id="KAF4633011.1"/>
    </source>
</evidence>
<dbReference type="InterPro" id="IPR036047">
    <property type="entry name" value="F-box-like_dom_sf"/>
</dbReference>
<keyword evidence="1" id="KW-0175">Coiled coil</keyword>
<organism evidence="3 4">
    <name type="scientific">Cudoniella acicularis</name>
    <dbReference type="NCBI Taxonomy" id="354080"/>
    <lineage>
        <taxon>Eukaryota</taxon>
        <taxon>Fungi</taxon>
        <taxon>Dikarya</taxon>
        <taxon>Ascomycota</taxon>
        <taxon>Pezizomycotina</taxon>
        <taxon>Leotiomycetes</taxon>
        <taxon>Helotiales</taxon>
        <taxon>Tricladiaceae</taxon>
        <taxon>Cudoniella</taxon>
    </lineage>
</organism>
<dbReference type="SUPFAM" id="SSF81383">
    <property type="entry name" value="F-box domain"/>
    <property type="match status" value="1"/>
</dbReference>